<dbReference type="InterPro" id="IPR001969">
    <property type="entry name" value="Aspartic_peptidase_AS"/>
</dbReference>
<dbReference type="Proteomes" id="UP000179920">
    <property type="component" value="Chromosome IX"/>
</dbReference>
<feature type="domain" description="Reverse transcriptase" evidence="13">
    <location>
        <begin position="1"/>
        <end position="302"/>
    </location>
</feature>
<dbReference type="InterPro" id="IPR000477">
    <property type="entry name" value="RT_dom"/>
</dbReference>
<dbReference type="InterPro" id="IPR036397">
    <property type="entry name" value="RNaseH_sf"/>
</dbReference>
<dbReference type="InterPro" id="IPR043128">
    <property type="entry name" value="Rev_trsase/Diguanyl_cyclase"/>
</dbReference>
<dbReference type="InterPro" id="IPR001584">
    <property type="entry name" value="Integrase_cat-core"/>
</dbReference>
<evidence type="ECO:0000256" key="7">
    <source>
        <dbReference type="ARBA" id="ARBA00022842"/>
    </source>
</evidence>
<evidence type="ECO:0000256" key="3">
    <source>
        <dbReference type="ARBA" id="ARBA00022722"/>
    </source>
</evidence>
<evidence type="ECO:0000313" key="15">
    <source>
        <dbReference type="EMBL" id="SAM82878.1"/>
    </source>
</evidence>
<keyword evidence="1" id="KW-0808">Transferase</keyword>
<dbReference type="EMBL" id="LT558125">
    <property type="protein sequence ID" value="SAM82878.1"/>
    <property type="molecule type" value="Genomic_DNA"/>
</dbReference>
<sequence>MLADTGASHNYVAGDFLEFLQKNGTRIRERKHGPEVIQTTSGEITTTSKLVTLPLIIARQQVMLKAFALDLHEGCDFSLIAGLPFLQQTRAEFFWHDDKLAPGLKLQINGCMIQVSCDMCTEDSATKVISVLETQTPPPSEPNLGDWTSNLAKHFPTLFSITCWDAYPIPHANDSLNLLAGSRYFTSLDFLNRFWQIPMKEAHKGVTAFSCRYGHFEWNIIPMGLTNVPAMFQQAMNNVLVDFIDQCCIVYLDDIIVFSPDLETHKKDVDKVCAALKAAGFVLSLHKCHFAKKEVKMLGHIINDGKTIMLNPAKVKVITTWPFPADIISIRGFLNVCRYYRCFIKGFTKLADPLYELTEGSPQKRAAINMTEPRKRTFNELKAAVQNTVLGLPQLNKHYYIELDASDTAIGAVLSQVHHDWQGWQSNDKELPPKTPGGFTWVTDHKGIVYFRTQHELTPYDNDKPSDDLKQVLVTTRRPALIGPSEPTTLERLTTEETNSKLAIKPGMAEAVAKSITCEGHPTWLTVEQKALSIMEMVVQNSVSAKEALLSVDMGGLNDGDVAQALQKVEHWVLQMDAFERWGLDFLSLPSLRSGNSKLITAIDYCTGQAHAFPTKNENTADALRMMEQLIYRYGKLSSVVCDNGSAWTSYGFRDYMRSLGIRIIYIAPYHPQTNGKVERFNGILLNALKRYDAQHQLNWDDPKLLDQVLFGYRATRSEMTGESPFFMMYGRHPRFRLQATDNASDDPNASRNYELEGRLARARRFDKFRTSANIAVGDIVLARNRLDKVSKYDPPWSGPYLVSSISVEGAAELVSRRGRTLKSTINVSDLKLAHGPSADRSHWFPWPPPQQSSFIGETDLRRWDAMEAGDTQSSSNEGDPPASPPLRTTTVPLPRSSTHQPNSQPTARATTTTPVPRERVNSEQDPPTPMLNDYRHQAGLPLRQRRASRLPAAEASQEASPTASSSRQTLE</sequence>
<organism evidence="15 17">
    <name type="scientific">Ustilago bromivora</name>
    <dbReference type="NCBI Taxonomy" id="307758"/>
    <lineage>
        <taxon>Eukaryota</taxon>
        <taxon>Fungi</taxon>
        <taxon>Dikarya</taxon>
        <taxon>Basidiomycota</taxon>
        <taxon>Ustilaginomycotina</taxon>
        <taxon>Ustilaginomycetes</taxon>
        <taxon>Ustilaginales</taxon>
        <taxon>Ustilaginaceae</taxon>
        <taxon>Ustilago</taxon>
    </lineage>
</organism>
<evidence type="ECO:0000256" key="6">
    <source>
        <dbReference type="ARBA" id="ARBA00022801"/>
    </source>
</evidence>
<dbReference type="GO" id="GO:0005634">
    <property type="term" value="C:nucleus"/>
    <property type="evidence" value="ECO:0007669"/>
    <property type="project" value="UniProtKB-ARBA"/>
</dbReference>
<evidence type="ECO:0000256" key="10">
    <source>
        <dbReference type="ARBA" id="ARBA00022918"/>
    </source>
</evidence>
<dbReference type="Proteomes" id="UP000658997">
    <property type="component" value="Unassembled WGS sequence"/>
</dbReference>
<dbReference type="SUPFAM" id="SSF53098">
    <property type="entry name" value="Ribonuclease H-like"/>
    <property type="match status" value="1"/>
</dbReference>
<dbReference type="GO" id="GO:0003964">
    <property type="term" value="F:RNA-directed DNA polymerase activity"/>
    <property type="evidence" value="ECO:0007669"/>
    <property type="project" value="UniProtKB-KW"/>
</dbReference>
<evidence type="ECO:0000259" key="14">
    <source>
        <dbReference type="PROSITE" id="PS50994"/>
    </source>
</evidence>
<evidence type="ECO:0000256" key="8">
    <source>
        <dbReference type="ARBA" id="ARBA00022884"/>
    </source>
</evidence>
<dbReference type="PROSITE" id="PS50878">
    <property type="entry name" value="RT_POL"/>
    <property type="match status" value="1"/>
</dbReference>
<keyword evidence="11" id="KW-0511">Multifunctional enzyme</keyword>
<dbReference type="Gene3D" id="3.30.70.270">
    <property type="match status" value="2"/>
</dbReference>
<dbReference type="InterPro" id="IPR043502">
    <property type="entry name" value="DNA/RNA_pol_sf"/>
</dbReference>
<keyword evidence="8" id="KW-0694">RNA-binding</keyword>
<feature type="region of interest" description="Disordered" evidence="12">
    <location>
        <begin position="868"/>
        <end position="972"/>
    </location>
</feature>
<dbReference type="Pfam" id="PF00665">
    <property type="entry name" value="rve"/>
    <property type="match status" value="1"/>
</dbReference>
<evidence type="ECO:0000256" key="4">
    <source>
        <dbReference type="ARBA" id="ARBA00022750"/>
    </source>
</evidence>
<feature type="compositionally biased region" description="Polar residues" evidence="12">
    <location>
        <begin position="958"/>
        <end position="972"/>
    </location>
</feature>
<dbReference type="PANTHER" id="PTHR37984:SF5">
    <property type="entry name" value="PROTEIN NYNRIN-LIKE"/>
    <property type="match status" value="1"/>
</dbReference>
<dbReference type="Gene3D" id="3.30.420.10">
    <property type="entry name" value="Ribonuclease H-like superfamily/Ribonuclease H"/>
    <property type="match status" value="1"/>
</dbReference>
<dbReference type="PROSITE" id="PS00141">
    <property type="entry name" value="ASP_PROTEASE"/>
    <property type="match status" value="1"/>
</dbReference>
<dbReference type="InterPro" id="IPR041577">
    <property type="entry name" value="RT_RNaseH_2"/>
</dbReference>
<evidence type="ECO:0000256" key="12">
    <source>
        <dbReference type="SAM" id="MobiDB-lite"/>
    </source>
</evidence>
<gene>
    <name evidence="16" type="ORF">UBRO2_03514</name>
    <name evidence="15" type="ORF">UBRO_20717</name>
</gene>
<keyword evidence="3" id="KW-0540">Nuclease</keyword>
<dbReference type="Gene3D" id="2.40.70.10">
    <property type="entry name" value="Acid Proteases"/>
    <property type="match status" value="1"/>
</dbReference>
<dbReference type="GO" id="GO:0003723">
    <property type="term" value="F:RNA binding"/>
    <property type="evidence" value="ECO:0007669"/>
    <property type="project" value="UniProtKB-KW"/>
</dbReference>
<feature type="compositionally biased region" description="Low complexity" evidence="12">
    <location>
        <begin position="886"/>
        <end position="896"/>
    </location>
</feature>
<dbReference type="PROSITE" id="PS50994">
    <property type="entry name" value="INTEGRASE"/>
    <property type="match status" value="1"/>
</dbReference>
<reference evidence="17" key="1">
    <citation type="submission" date="2016-04" db="EMBL/GenBank/DDBJ databases">
        <authorList>
            <person name="Guldener U."/>
            <person name="Guldener U."/>
        </authorList>
    </citation>
    <scope>NUCLEOTIDE SEQUENCE [LARGE SCALE GENOMIC DNA]</scope>
    <source>
        <strain evidence="17">UB2112</strain>
    </source>
</reference>
<keyword evidence="10" id="KW-0695">RNA-directed DNA polymerase</keyword>
<keyword evidence="5" id="KW-0255">Endonuclease</keyword>
<keyword evidence="4" id="KW-0064">Aspartyl protease</keyword>
<evidence type="ECO:0008006" key="19">
    <source>
        <dbReference type="Google" id="ProtNLM"/>
    </source>
</evidence>
<reference evidence="15" key="2">
    <citation type="submission" date="2016-04" db="EMBL/GenBank/DDBJ databases">
        <authorList>
            <person name="Evans L.H."/>
            <person name="Alamgir A."/>
            <person name="Owens N."/>
            <person name="Weber N.D."/>
            <person name="Virtaneva K."/>
            <person name="Barbian K."/>
            <person name="Babar A."/>
            <person name="Rosenke K."/>
        </authorList>
    </citation>
    <scope>NUCLEOTIDE SEQUENCE</scope>
    <source>
        <strain evidence="15">UB2112</strain>
    </source>
</reference>
<name>A0A1K0H5K8_9BASI</name>
<keyword evidence="9" id="KW-0229">DNA integration</keyword>
<keyword evidence="2" id="KW-0548">Nucleotidyltransferase</keyword>
<protein>
    <recommendedName>
        <fullName evidence="19">Reverse transcriptase</fullName>
    </recommendedName>
</protein>
<dbReference type="CDD" id="cd01647">
    <property type="entry name" value="RT_LTR"/>
    <property type="match status" value="1"/>
</dbReference>
<dbReference type="InterPro" id="IPR021109">
    <property type="entry name" value="Peptidase_aspartic_dom_sf"/>
</dbReference>
<evidence type="ECO:0000313" key="16">
    <source>
        <dbReference type="EMBL" id="SYW80246.1"/>
    </source>
</evidence>
<feature type="compositionally biased region" description="Low complexity" evidence="12">
    <location>
        <begin position="906"/>
        <end position="916"/>
    </location>
</feature>
<dbReference type="GO" id="GO:0004190">
    <property type="term" value="F:aspartic-type endopeptidase activity"/>
    <property type="evidence" value="ECO:0007669"/>
    <property type="project" value="UniProtKB-KW"/>
</dbReference>
<proteinExistence type="predicted"/>
<dbReference type="OrthoDB" id="3034789at2759"/>
<evidence type="ECO:0000256" key="5">
    <source>
        <dbReference type="ARBA" id="ARBA00022759"/>
    </source>
</evidence>
<dbReference type="InterPro" id="IPR050951">
    <property type="entry name" value="Retrovirus_Pol_polyprotein"/>
</dbReference>
<evidence type="ECO:0000256" key="11">
    <source>
        <dbReference type="ARBA" id="ARBA00023268"/>
    </source>
</evidence>
<dbReference type="SUPFAM" id="SSF56672">
    <property type="entry name" value="DNA/RNA polymerases"/>
    <property type="match status" value="1"/>
</dbReference>
<dbReference type="GO" id="GO:0015074">
    <property type="term" value="P:DNA integration"/>
    <property type="evidence" value="ECO:0007669"/>
    <property type="project" value="UniProtKB-KW"/>
</dbReference>
<dbReference type="GO" id="GO:0004519">
    <property type="term" value="F:endonuclease activity"/>
    <property type="evidence" value="ECO:0007669"/>
    <property type="project" value="UniProtKB-KW"/>
</dbReference>
<dbReference type="PANTHER" id="PTHR37984">
    <property type="entry name" value="PROTEIN CBG26694"/>
    <property type="match status" value="1"/>
</dbReference>
<reference evidence="16" key="3">
    <citation type="submission" date="2018-08" db="EMBL/GenBank/DDBJ databases">
        <authorList>
            <person name="Guldener U."/>
        </authorList>
    </citation>
    <scope>NUCLEOTIDE SEQUENCE</scope>
    <source>
        <strain evidence="16">UB2</strain>
    </source>
</reference>
<evidence type="ECO:0000256" key="1">
    <source>
        <dbReference type="ARBA" id="ARBA00022679"/>
    </source>
</evidence>
<keyword evidence="6" id="KW-0378">Hydrolase</keyword>
<feature type="domain" description="Integrase catalytic" evidence="14">
    <location>
        <begin position="574"/>
        <end position="733"/>
    </location>
</feature>
<dbReference type="Gene3D" id="3.10.10.10">
    <property type="entry name" value="HIV Type 1 Reverse Transcriptase, subunit A, domain 1"/>
    <property type="match status" value="1"/>
</dbReference>
<accession>A0A1K0H5K8</accession>
<evidence type="ECO:0000256" key="2">
    <source>
        <dbReference type="ARBA" id="ARBA00022695"/>
    </source>
</evidence>
<dbReference type="CDD" id="cd00303">
    <property type="entry name" value="retropepsin_like"/>
    <property type="match status" value="1"/>
</dbReference>
<evidence type="ECO:0000256" key="9">
    <source>
        <dbReference type="ARBA" id="ARBA00022908"/>
    </source>
</evidence>
<dbReference type="AlphaFoldDB" id="A0A1K0H5K8"/>
<evidence type="ECO:0000313" key="17">
    <source>
        <dbReference type="Proteomes" id="UP000179920"/>
    </source>
</evidence>
<keyword evidence="7" id="KW-0460">Magnesium</keyword>
<keyword evidence="4" id="KW-0645">Protease</keyword>
<dbReference type="EMBL" id="ULHB01000067">
    <property type="protein sequence ID" value="SYW80246.1"/>
    <property type="molecule type" value="Genomic_DNA"/>
</dbReference>
<keyword evidence="18" id="KW-1185">Reference proteome</keyword>
<dbReference type="Pfam" id="PF00078">
    <property type="entry name" value="RVT_1"/>
    <property type="match status" value="1"/>
</dbReference>
<dbReference type="GO" id="GO:0006508">
    <property type="term" value="P:proteolysis"/>
    <property type="evidence" value="ECO:0007669"/>
    <property type="project" value="InterPro"/>
</dbReference>
<evidence type="ECO:0000313" key="18">
    <source>
        <dbReference type="Proteomes" id="UP000658997"/>
    </source>
</evidence>
<dbReference type="Pfam" id="PF17919">
    <property type="entry name" value="RT_RNaseH_2"/>
    <property type="match status" value="1"/>
</dbReference>
<dbReference type="InterPro" id="IPR012337">
    <property type="entry name" value="RNaseH-like_sf"/>
</dbReference>
<evidence type="ECO:0000259" key="13">
    <source>
        <dbReference type="PROSITE" id="PS50878"/>
    </source>
</evidence>